<dbReference type="PRINTS" id="PR00119">
    <property type="entry name" value="CATATPASE"/>
</dbReference>
<dbReference type="InterPro" id="IPR006068">
    <property type="entry name" value="ATPase_P-typ_cation-transptr_C"/>
</dbReference>
<dbReference type="SFLD" id="SFLDS00003">
    <property type="entry name" value="Haloacid_Dehalogenase"/>
    <property type="match status" value="1"/>
</dbReference>
<evidence type="ECO:0000313" key="10">
    <source>
        <dbReference type="EMBL" id="PIU02305.1"/>
    </source>
</evidence>
<dbReference type="InterPro" id="IPR059000">
    <property type="entry name" value="ATPase_P-type_domA"/>
</dbReference>
<keyword evidence="6 8" id="KW-1133">Transmembrane helix</keyword>
<organism evidence="10 11">
    <name type="scientific">Candidatus Shapirobacteria bacterium CG09_land_8_20_14_0_10_49_15</name>
    <dbReference type="NCBI Taxonomy" id="1974482"/>
    <lineage>
        <taxon>Bacteria</taxon>
        <taxon>Candidatus Shapironibacteriota</taxon>
    </lineage>
</organism>
<feature type="transmembrane region" description="Helical" evidence="8">
    <location>
        <begin position="221"/>
        <end position="242"/>
    </location>
</feature>
<evidence type="ECO:0000313" key="11">
    <source>
        <dbReference type="Proteomes" id="UP000231214"/>
    </source>
</evidence>
<dbReference type="GO" id="GO:0016020">
    <property type="term" value="C:membrane"/>
    <property type="evidence" value="ECO:0007669"/>
    <property type="project" value="UniProtKB-SubCell"/>
</dbReference>
<evidence type="ECO:0000259" key="9">
    <source>
        <dbReference type="SMART" id="SM00831"/>
    </source>
</evidence>
<dbReference type="InterPro" id="IPR018303">
    <property type="entry name" value="ATPase_P-typ_P_site"/>
</dbReference>
<dbReference type="PROSITE" id="PS00154">
    <property type="entry name" value="ATPASE_E1_E2"/>
    <property type="match status" value="1"/>
</dbReference>
<evidence type="ECO:0000256" key="7">
    <source>
        <dbReference type="ARBA" id="ARBA00023136"/>
    </source>
</evidence>
<keyword evidence="4" id="KW-0067">ATP-binding</keyword>
<dbReference type="Pfam" id="PF00702">
    <property type="entry name" value="Hydrolase"/>
    <property type="match status" value="1"/>
</dbReference>
<accession>A0A2M6XBC2</accession>
<comment type="caution">
    <text evidence="10">The sequence shown here is derived from an EMBL/GenBank/DDBJ whole genome shotgun (WGS) entry which is preliminary data.</text>
</comment>
<dbReference type="Pfam" id="PF00689">
    <property type="entry name" value="Cation_ATPase_C"/>
    <property type="match status" value="1"/>
</dbReference>
<feature type="transmembrane region" description="Helical" evidence="8">
    <location>
        <begin position="785"/>
        <end position="806"/>
    </location>
</feature>
<evidence type="ECO:0000256" key="6">
    <source>
        <dbReference type="ARBA" id="ARBA00022989"/>
    </source>
</evidence>
<dbReference type="SFLD" id="SFLDG00002">
    <property type="entry name" value="C1.7:_P-type_atpase_like"/>
    <property type="match status" value="1"/>
</dbReference>
<dbReference type="Gene3D" id="3.40.50.1000">
    <property type="entry name" value="HAD superfamily/HAD-like"/>
    <property type="match status" value="2"/>
</dbReference>
<dbReference type="SUPFAM" id="SSF81653">
    <property type="entry name" value="Calcium ATPase, transduction domain A"/>
    <property type="match status" value="1"/>
</dbReference>
<dbReference type="Pfam" id="PF00690">
    <property type="entry name" value="Cation_ATPase_N"/>
    <property type="match status" value="1"/>
</dbReference>
<dbReference type="Gene3D" id="2.70.150.10">
    <property type="entry name" value="Calcium-transporting ATPase, cytoplasmic transduction domain A"/>
    <property type="match status" value="1"/>
</dbReference>
<dbReference type="SUPFAM" id="SSF81665">
    <property type="entry name" value="Calcium ATPase, transmembrane domain M"/>
    <property type="match status" value="1"/>
</dbReference>
<dbReference type="EMBL" id="PEZK01000017">
    <property type="protein sequence ID" value="PIU02305.1"/>
    <property type="molecule type" value="Genomic_DNA"/>
</dbReference>
<evidence type="ECO:0000256" key="2">
    <source>
        <dbReference type="ARBA" id="ARBA00022692"/>
    </source>
</evidence>
<dbReference type="Gene3D" id="1.20.1110.10">
    <property type="entry name" value="Calcium-transporting ATPase, transmembrane domain"/>
    <property type="match status" value="2"/>
</dbReference>
<keyword evidence="5" id="KW-1278">Translocase</keyword>
<evidence type="ECO:0000256" key="4">
    <source>
        <dbReference type="ARBA" id="ARBA00022840"/>
    </source>
</evidence>
<feature type="transmembrane region" description="Helical" evidence="8">
    <location>
        <begin position="248"/>
        <end position="273"/>
    </location>
</feature>
<dbReference type="PANTHER" id="PTHR42861">
    <property type="entry name" value="CALCIUM-TRANSPORTING ATPASE"/>
    <property type="match status" value="1"/>
</dbReference>
<comment type="subcellular location">
    <subcellularLocation>
        <location evidence="1">Membrane</location>
        <topology evidence="1">Multi-pass membrane protein</topology>
    </subcellularLocation>
</comment>
<feature type="transmembrane region" description="Helical" evidence="8">
    <location>
        <begin position="710"/>
        <end position="731"/>
    </location>
</feature>
<dbReference type="PRINTS" id="PR00120">
    <property type="entry name" value="HATPASE"/>
</dbReference>
<dbReference type="SFLD" id="SFLDF00027">
    <property type="entry name" value="p-type_atpase"/>
    <property type="match status" value="1"/>
</dbReference>
<dbReference type="Proteomes" id="UP000231214">
    <property type="component" value="Unassembled WGS sequence"/>
</dbReference>
<feature type="transmembrane region" description="Helical" evidence="8">
    <location>
        <begin position="682"/>
        <end position="704"/>
    </location>
</feature>
<reference evidence="11" key="1">
    <citation type="submission" date="2017-09" db="EMBL/GenBank/DDBJ databases">
        <title>Depth-based differentiation of microbial function through sediment-hosted aquifers and enrichment of novel symbionts in the deep terrestrial subsurface.</title>
        <authorList>
            <person name="Probst A.J."/>
            <person name="Ladd B."/>
            <person name="Jarett J.K."/>
            <person name="Geller-Mcgrath D.E."/>
            <person name="Sieber C.M.K."/>
            <person name="Emerson J.B."/>
            <person name="Anantharaman K."/>
            <person name="Thomas B.C."/>
            <person name="Malmstrom R."/>
            <person name="Stieglmeier M."/>
            <person name="Klingl A."/>
            <person name="Woyke T."/>
            <person name="Ryan C.M."/>
            <person name="Banfield J.F."/>
        </authorList>
    </citation>
    <scope>NUCLEOTIDE SEQUENCE [LARGE SCALE GENOMIC DNA]</scope>
</reference>
<keyword evidence="2 8" id="KW-0812">Transmembrane</keyword>
<name>A0A2M6XBC2_9BACT</name>
<feature type="transmembrane region" description="Helical" evidence="8">
    <location>
        <begin position="62"/>
        <end position="78"/>
    </location>
</feature>
<dbReference type="Pfam" id="PF00122">
    <property type="entry name" value="E1-E2_ATPase"/>
    <property type="match status" value="1"/>
</dbReference>
<dbReference type="GO" id="GO:0005524">
    <property type="term" value="F:ATP binding"/>
    <property type="evidence" value="ECO:0007669"/>
    <property type="project" value="UniProtKB-KW"/>
</dbReference>
<keyword evidence="7 8" id="KW-0472">Membrane</keyword>
<dbReference type="InterPro" id="IPR023299">
    <property type="entry name" value="ATPase_P-typ_cyto_dom_N"/>
</dbReference>
<feature type="domain" description="Cation-transporting P-type ATPase N-terminal" evidence="9">
    <location>
        <begin position="2"/>
        <end position="58"/>
    </location>
</feature>
<dbReference type="InterPro" id="IPR044492">
    <property type="entry name" value="P_typ_ATPase_HD_dom"/>
</dbReference>
<evidence type="ECO:0000256" key="8">
    <source>
        <dbReference type="SAM" id="Phobius"/>
    </source>
</evidence>
<dbReference type="InterPro" id="IPR023298">
    <property type="entry name" value="ATPase_P-typ_TM_dom_sf"/>
</dbReference>
<dbReference type="InterPro" id="IPR004014">
    <property type="entry name" value="ATPase_P-typ_cation-transptr_N"/>
</dbReference>
<gene>
    <name evidence="10" type="ORF">COT66_00945</name>
</gene>
<feature type="transmembrane region" description="Helical" evidence="8">
    <location>
        <begin position="751"/>
        <end position="770"/>
    </location>
</feature>
<dbReference type="InterPro" id="IPR001757">
    <property type="entry name" value="P_typ_ATPase"/>
</dbReference>
<proteinExistence type="predicted"/>
<keyword evidence="3" id="KW-0547">Nucleotide-binding</keyword>
<protein>
    <submittedName>
        <fullName evidence="10">ATPase</fullName>
    </submittedName>
</protein>
<dbReference type="SUPFAM" id="SSF56784">
    <property type="entry name" value="HAD-like"/>
    <property type="match status" value="1"/>
</dbReference>
<evidence type="ECO:0000256" key="3">
    <source>
        <dbReference type="ARBA" id="ARBA00022741"/>
    </source>
</evidence>
<evidence type="ECO:0000256" key="5">
    <source>
        <dbReference type="ARBA" id="ARBA00022967"/>
    </source>
</evidence>
<dbReference type="InterPro" id="IPR036412">
    <property type="entry name" value="HAD-like_sf"/>
</dbReference>
<dbReference type="Gene3D" id="3.40.1110.10">
    <property type="entry name" value="Calcium-transporting ATPase, cytoplasmic domain N"/>
    <property type="match status" value="1"/>
</dbReference>
<dbReference type="InterPro" id="IPR023214">
    <property type="entry name" value="HAD_sf"/>
</dbReference>
<dbReference type="NCBIfam" id="TIGR01494">
    <property type="entry name" value="ATPase_P-type"/>
    <property type="match status" value="2"/>
</dbReference>
<dbReference type="InterPro" id="IPR008250">
    <property type="entry name" value="ATPase_P-typ_transduc_dom_A_sf"/>
</dbReference>
<feature type="transmembrane region" description="Helical" evidence="8">
    <location>
        <begin position="41"/>
        <end position="56"/>
    </location>
</feature>
<sequence length="813" mass="88710">MKTGLTSPEVRRRLAKFGPNQLAEKKTTAWPKILLSQLKSPLIYILLIAGLTTIFLGDYTDAIVILAAVLLNTGLGFYQEQKAQKALEALRQLLASKAKVVRDGQQKEIDTREIVPGDLVILTIGARVPADGVLIEAKDFSLNEAILTGESLPVEKKAAELTELTERQRVFMGTIVVTGIAKMVVAQTGMATQMGQIGKRVGEVEEGKTPLQMQLGKLAKILALVVAVFTVLIFATGALLGYEPLEMFTTSVAVAVAAIPEGLVVTLTVILALGMQRILKRKAIVRKLLAAETLGSVSVICADKTGTLTEGKLQVVQAESLDEALLVKAAVLCNDRRDPLETAMMEWSEKKLGKEAIKKLRERCERLDEKPFSPETKLIATLHPGLLLVSGAPEVVLARTNLKQKAVWQKKFENYGQKSYRLVGFAYKKVTSAKLKVSSSDLQALNWLGVLVYEDPVRETVKTALAECQKAGIKVKVITGDYLPTALAVLEKLGLSGGDHALTGDELTQLTPAALRQKVSEVVLFARTNPEQKLKIVQALKDNGEVVAMTGDGVNDAPALKRADIGIVVGEASDVAKQTADMVLLDSNFATIVHAIEEGRTIFENIKKVILYLLSDSFTEIILIGGSLFLKLPLPVTAAQILWVNLIEDTFPGVALAFEPEEKEVMMEKPRPRQAPLLDRELKVLIFVIGLLLNLALLGLFYWLSKGTLHLHYIQTVMFAALGIDSIFIAFSCRSLRKTIFHYNPFGNKMLTAAVLVGLLMLVGAVYLPFLQKLLKTHALGASEWTFLLALGTLSLLAVEVTKWIFGRIRKAT</sequence>
<evidence type="ECO:0000256" key="1">
    <source>
        <dbReference type="ARBA" id="ARBA00004141"/>
    </source>
</evidence>
<dbReference type="AlphaFoldDB" id="A0A2M6XBC2"/>
<dbReference type="SMART" id="SM00831">
    <property type="entry name" value="Cation_ATPase_N"/>
    <property type="match status" value="1"/>
</dbReference>
<dbReference type="GO" id="GO:0016887">
    <property type="term" value="F:ATP hydrolysis activity"/>
    <property type="evidence" value="ECO:0007669"/>
    <property type="project" value="InterPro"/>
</dbReference>